<reference evidence="1 2" key="1">
    <citation type="submission" date="2019-01" db="EMBL/GenBank/DDBJ databases">
        <title>Draft Genome and Complete Hox-Cluster Characterization of the Sterlet Sturgeon (Acipenser ruthenus).</title>
        <authorList>
            <person name="Wei Q."/>
        </authorList>
    </citation>
    <scope>NUCLEOTIDE SEQUENCE [LARGE SCALE GENOMIC DNA]</scope>
    <source>
        <strain evidence="1">WHYD16114868_AA</strain>
        <tissue evidence="1">Blood</tissue>
    </source>
</reference>
<organism evidence="1 2">
    <name type="scientific">Acipenser ruthenus</name>
    <name type="common">Sterlet sturgeon</name>
    <dbReference type="NCBI Taxonomy" id="7906"/>
    <lineage>
        <taxon>Eukaryota</taxon>
        <taxon>Metazoa</taxon>
        <taxon>Chordata</taxon>
        <taxon>Craniata</taxon>
        <taxon>Vertebrata</taxon>
        <taxon>Euteleostomi</taxon>
        <taxon>Actinopterygii</taxon>
        <taxon>Chondrostei</taxon>
        <taxon>Acipenseriformes</taxon>
        <taxon>Acipenseridae</taxon>
        <taxon>Acipenser</taxon>
    </lineage>
</organism>
<name>A0A444U1R8_ACIRT</name>
<dbReference type="AlphaFoldDB" id="A0A444U1R8"/>
<accession>A0A444U1R8</accession>
<gene>
    <name evidence="1" type="ORF">EOD39_9146</name>
</gene>
<proteinExistence type="predicted"/>
<evidence type="ECO:0000313" key="1">
    <source>
        <dbReference type="EMBL" id="RXM29090.1"/>
    </source>
</evidence>
<protein>
    <submittedName>
        <fullName evidence="1">Uncharacterized protein</fullName>
    </submittedName>
</protein>
<comment type="caution">
    <text evidence="1">The sequence shown here is derived from an EMBL/GenBank/DDBJ whole genome shotgun (WGS) entry which is preliminary data.</text>
</comment>
<evidence type="ECO:0000313" key="2">
    <source>
        <dbReference type="Proteomes" id="UP000289886"/>
    </source>
</evidence>
<dbReference type="EMBL" id="SCEB01215534">
    <property type="protein sequence ID" value="RXM29090.1"/>
    <property type="molecule type" value="Genomic_DNA"/>
</dbReference>
<keyword evidence="2" id="KW-1185">Reference proteome</keyword>
<sequence length="78" mass="8688">MLEDKGIKGSQVYPSNEIVKASIQSNLELAGNSKAVFTLGQFRGFGPHSYGSVRLVCSPSPPKEVNNWYKWYIDFCTT</sequence>
<dbReference type="Proteomes" id="UP000289886">
    <property type="component" value="Unassembled WGS sequence"/>
</dbReference>